<evidence type="ECO:0000313" key="2">
    <source>
        <dbReference type="Proteomes" id="UP000652761"/>
    </source>
</evidence>
<sequence length="90" mass="10355">MGVSLLSQWLERLTPTPFQVRESRRPHTHHLALSCVVAEGLHDRQCNFLTVVHLGVCPRFVIELTGLNGKDRYSWYQSKVRVNIKESKIA</sequence>
<accession>A0A843V4C6</accession>
<evidence type="ECO:0000313" key="1">
    <source>
        <dbReference type="EMBL" id="MQL88650.1"/>
    </source>
</evidence>
<comment type="caution">
    <text evidence="1">The sequence shown here is derived from an EMBL/GenBank/DDBJ whole genome shotgun (WGS) entry which is preliminary data.</text>
</comment>
<keyword evidence="2" id="KW-1185">Reference proteome</keyword>
<dbReference type="Proteomes" id="UP000652761">
    <property type="component" value="Unassembled WGS sequence"/>
</dbReference>
<dbReference type="EMBL" id="NMUH01001075">
    <property type="protein sequence ID" value="MQL88650.1"/>
    <property type="molecule type" value="Genomic_DNA"/>
</dbReference>
<protein>
    <submittedName>
        <fullName evidence="1">Uncharacterized protein</fullName>
    </submittedName>
</protein>
<dbReference type="AlphaFoldDB" id="A0A843V4C6"/>
<name>A0A843V4C6_COLES</name>
<reference evidence="1" key="1">
    <citation type="submission" date="2017-07" db="EMBL/GenBank/DDBJ databases">
        <title>Taro Niue Genome Assembly and Annotation.</title>
        <authorList>
            <person name="Atibalentja N."/>
            <person name="Keating K."/>
            <person name="Fields C.J."/>
        </authorList>
    </citation>
    <scope>NUCLEOTIDE SEQUENCE</scope>
    <source>
        <strain evidence="1">Niue_2</strain>
        <tissue evidence="1">Leaf</tissue>
    </source>
</reference>
<gene>
    <name evidence="1" type="ORF">Taro_021208</name>
</gene>
<organism evidence="1 2">
    <name type="scientific">Colocasia esculenta</name>
    <name type="common">Wild taro</name>
    <name type="synonym">Arum esculentum</name>
    <dbReference type="NCBI Taxonomy" id="4460"/>
    <lineage>
        <taxon>Eukaryota</taxon>
        <taxon>Viridiplantae</taxon>
        <taxon>Streptophyta</taxon>
        <taxon>Embryophyta</taxon>
        <taxon>Tracheophyta</taxon>
        <taxon>Spermatophyta</taxon>
        <taxon>Magnoliopsida</taxon>
        <taxon>Liliopsida</taxon>
        <taxon>Araceae</taxon>
        <taxon>Aroideae</taxon>
        <taxon>Colocasieae</taxon>
        <taxon>Colocasia</taxon>
    </lineage>
</organism>
<proteinExistence type="predicted"/>